<evidence type="ECO:0000313" key="1">
    <source>
        <dbReference type="EMBL" id="TDW89682.1"/>
    </source>
</evidence>
<accession>A0ABY2FEQ7</accession>
<organism evidence="1 2">
    <name type="scientific">Kribbella pratensis</name>
    <dbReference type="NCBI Taxonomy" id="2512112"/>
    <lineage>
        <taxon>Bacteria</taxon>
        <taxon>Bacillati</taxon>
        <taxon>Actinomycetota</taxon>
        <taxon>Actinomycetes</taxon>
        <taxon>Propionibacteriales</taxon>
        <taxon>Kribbellaceae</taxon>
        <taxon>Kribbella</taxon>
    </lineage>
</organism>
<protein>
    <submittedName>
        <fullName evidence="1">Uncharacterized protein DUF4241</fullName>
    </submittedName>
</protein>
<comment type="caution">
    <text evidence="1">The sequence shown here is derived from an EMBL/GenBank/DDBJ whole genome shotgun (WGS) entry which is preliminary data.</text>
</comment>
<dbReference type="Pfam" id="PF14025">
    <property type="entry name" value="DUF4241"/>
    <property type="match status" value="1"/>
</dbReference>
<keyword evidence="2" id="KW-1185">Reference proteome</keyword>
<dbReference type="RefSeq" id="WP_134129978.1">
    <property type="nucleotide sequence ID" value="NZ_SODU01000002.1"/>
</dbReference>
<reference evidence="1 2" key="1">
    <citation type="submission" date="2019-03" db="EMBL/GenBank/DDBJ databases">
        <title>Genomic Encyclopedia of Type Strains, Phase III (KMG-III): the genomes of soil and plant-associated and newly described type strains.</title>
        <authorList>
            <person name="Whitman W."/>
        </authorList>
    </citation>
    <scope>NUCLEOTIDE SEQUENCE [LARGE SCALE GENOMIC DNA]</scope>
    <source>
        <strain evidence="1 2">VKMAc-2574</strain>
    </source>
</reference>
<sequence length="221" mass="23684">MAFDEWLDAEALLEQGARHQWREGYESTLEVAEVCHLDLATGRVVAVDPAYFNSFDDARPVVAEVPPGTYPILLSVVAWPSTEETDRPRRAVTAATLKISDNPVVKWAWVDERADGKVLGVGVDAGTACFYDASKRELLALLSEDEDRVDAALGEAGDAGFAAIPDASGGTAAVFISCGMGDGFYPIRIGRDASDRVAMVMVDLELLNHSTGRVGPASNRN</sequence>
<dbReference type="Proteomes" id="UP000295060">
    <property type="component" value="Unassembled WGS sequence"/>
</dbReference>
<proteinExistence type="predicted"/>
<dbReference type="InterPro" id="IPR025335">
    <property type="entry name" value="DUF4241"/>
</dbReference>
<gene>
    <name evidence="1" type="ORF">EV137_3480</name>
</gene>
<dbReference type="EMBL" id="SODU01000002">
    <property type="protein sequence ID" value="TDW89682.1"/>
    <property type="molecule type" value="Genomic_DNA"/>
</dbReference>
<evidence type="ECO:0000313" key="2">
    <source>
        <dbReference type="Proteomes" id="UP000295060"/>
    </source>
</evidence>
<name>A0ABY2FEQ7_9ACTN</name>